<dbReference type="CDD" id="cd06355">
    <property type="entry name" value="PBP1_FmdD-like"/>
    <property type="match status" value="1"/>
</dbReference>
<keyword evidence="9" id="KW-1185">Reference proteome</keyword>
<dbReference type="SUPFAM" id="SSF53822">
    <property type="entry name" value="Periplasmic binding protein-like I"/>
    <property type="match status" value="1"/>
</dbReference>
<dbReference type="PANTHER" id="PTHR47628:SF1">
    <property type="entry name" value="ALIPHATIC AMIDASE EXPRESSION-REGULATING PROTEIN"/>
    <property type="match status" value="1"/>
</dbReference>
<dbReference type="InterPro" id="IPR003594">
    <property type="entry name" value="HATPase_dom"/>
</dbReference>
<organism evidence="8 9">
    <name type="scientific">Leptothoe spongobia TAU-MAC 1115</name>
    <dbReference type="NCBI Taxonomy" id="1967444"/>
    <lineage>
        <taxon>Bacteria</taxon>
        <taxon>Bacillati</taxon>
        <taxon>Cyanobacteriota</taxon>
        <taxon>Cyanophyceae</taxon>
        <taxon>Nodosilineales</taxon>
        <taxon>Cymatolegaceae</taxon>
        <taxon>Leptothoe</taxon>
        <taxon>Leptothoe spongobia</taxon>
    </lineage>
</organism>
<protein>
    <recommendedName>
        <fullName evidence="2">histidine kinase</fullName>
        <ecNumber evidence="2">2.7.13.3</ecNumber>
    </recommendedName>
</protein>
<name>A0A947GG80_9CYAN</name>
<evidence type="ECO:0000259" key="7">
    <source>
        <dbReference type="PROSITE" id="PS50109"/>
    </source>
</evidence>
<dbReference type="SUPFAM" id="SSF47384">
    <property type="entry name" value="Homodimeric domain of signal transducing histidine kinase"/>
    <property type="match status" value="1"/>
</dbReference>
<evidence type="ECO:0000313" key="9">
    <source>
        <dbReference type="Proteomes" id="UP000717364"/>
    </source>
</evidence>
<keyword evidence="4" id="KW-0808">Transferase</keyword>
<dbReference type="InterPro" id="IPR036890">
    <property type="entry name" value="HATPase_C_sf"/>
</dbReference>
<dbReference type="Gene3D" id="3.30.565.10">
    <property type="entry name" value="Histidine kinase-like ATPase, C-terminal domain"/>
    <property type="match status" value="1"/>
</dbReference>
<reference evidence="8" key="2">
    <citation type="journal article" date="2021" name="Mar. Drugs">
        <title>Genome Reduction and Secondary Metabolism of the Marine Sponge-Associated Cyanobacterium Leptothoe.</title>
        <authorList>
            <person name="Konstantinou D."/>
            <person name="Popin R.V."/>
            <person name="Fewer D.P."/>
            <person name="Sivonen K."/>
            <person name="Gkelis S."/>
        </authorList>
    </citation>
    <scope>NUCLEOTIDE SEQUENCE</scope>
    <source>
        <strain evidence="8">TAU-MAC 1115</strain>
    </source>
</reference>
<feature type="domain" description="Histidine kinase" evidence="7">
    <location>
        <begin position="645"/>
        <end position="901"/>
    </location>
</feature>
<dbReference type="InterPro" id="IPR003661">
    <property type="entry name" value="HisK_dim/P_dom"/>
</dbReference>
<dbReference type="Gene3D" id="1.10.287.130">
    <property type="match status" value="1"/>
</dbReference>
<dbReference type="NCBIfam" id="TIGR03407">
    <property type="entry name" value="urea_ABC_UrtA"/>
    <property type="match status" value="1"/>
</dbReference>
<dbReference type="SUPFAM" id="SSF55874">
    <property type="entry name" value="ATPase domain of HSP90 chaperone/DNA topoisomerase II/histidine kinase"/>
    <property type="match status" value="1"/>
</dbReference>
<dbReference type="InterPro" id="IPR036097">
    <property type="entry name" value="HisK_dim/P_sf"/>
</dbReference>
<dbReference type="RefSeq" id="WP_246564027.1">
    <property type="nucleotide sequence ID" value="NZ_JADOES010000002.1"/>
</dbReference>
<dbReference type="InterPro" id="IPR029016">
    <property type="entry name" value="GAF-like_dom_sf"/>
</dbReference>
<comment type="catalytic activity">
    <reaction evidence="1">
        <text>ATP + protein L-histidine = ADP + protein N-phospho-L-histidine.</text>
        <dbReference type="EC" id="2.7.13.3"/>
    </reaction>
</comment>
<gene>
    <name evidence="8" type="primary">urtA</name>
    <name evidence="8" type="ORF">IXB50_01115</name>
</gene>
<dbReference type="CDD" id="cd00082">
    <property type="entry name" value="HisKA"/>
    <property type="match status" value="1"/>
</dbReference>
<dbReference type="EC" id="2.7.13.3" evidence="2"/>
<dbReference type="Pfam" id="PF02518">
    <property type="entry name" value="HATPase_c"/>
    <property type="match status" value="1"/>
</dbReference>
<dbReference type="SMART" id="SM00388">
    <property type="entry name" value="HisKA"/>
    <property type="match status" value="1"/>
</dbReference>
<dbReference type="GO" id="GO:0000155">
    <property type="term" value="F:phosphorelay sensor kinase activity"/>
    <property type="evidence" value="ECO:0007669"/>
    <property type="project" value="InterPro"/>
</dbReference>
<dbReference type="AlphaFoldDB" id="A0A947GG80"/>
<sequence length="908" mass="101242">MPVNPLSACDGSPIPVGILHSCSGTMAISEMSLIDAEKMAIAEINQAGGVLGRQILPIVEDGASQAEIFAQKAQKLIQQDQVATVFGCWTSSSRKAVLPVLEDHNALLWYPLQYEGLEASPNVFYTGTCPNQQVQPAVQWLLTHKGKRFFLLGSDYVFPRTVNKIIKADLHRLNGELLQETYVPLGHTEFDDVITKIQALQPDVIFSTLNGDSNLAFYQQYHRAGLTPEQMPIMAVSIAEVELQTIGEIAAGHYVSWTYFQSLDLPSNRAFVQNFQAQYGATRVTSDPIEAAYLQVYLWKQSVEAAQSFDVDAVRQAAIGQIFDAPGGIVCIEPNQHLGKPCRIGQIQPNGQLKTVYDTGDPIQPLPWLGVEQLETDLSPLILDLLGEVPQVIQYGCVAEEKSRALKAANQQLQKTQEQLRISERQFRQLTQRQKILRRTLSSQIRASLNLDTILQTAVKEVQELLQLDQCEFFWHDCTAPSHQVKAFYAAHHAWQPELKRHPAQRDLTWLNQALAPQPLLVVNQVANTSVLPQPDRHQLVEQGMKSLLATKVQPRSGPHGYLVCTHYQQFHAWKRHEVELLEEIASQLAIAIEQATLYTQSRSTAQRAIEQAATLERTLSDLRRTQTQLIQSEKLSSIGQLVAGVAHEINNPVSFIHGNLSHAETYVTDLMALIDLYQKRYPALDPAIQSKAEDIDLDFLMDDLPKVISSMNLGTNRILEIVKSLRTFSRLDEAAIKAVDIHEGLESTLTILQSRLKSQPDRVEILIERDYGNLPLVECFASQLNQVFMNLLSNAIDAQEDQLVASRPENMTQPYIRIQTTVPKANFVAIHIADNGTGMSDTVRDLIFDPFYTTKAPGHGTGLGLSISHQIVTEKHRGHLQCFSTVGKGTEFVITLPIQQQVTTDIA</sequence>
<dbReference type="Pfam" id="PF01590">
    <property type="entry name" value="GAF"/>
    <property type="match status" value="1"/>
</dbReference>
<dbReference type="Gene3D" id="3.40.50.2300">
    <property type="match status" value="2"/>
</dbReference>
<dbReference type="PRINTS" id="PR00344">
    <property type="entry name" value="BCTRLSENSOR"/>
</dbReference>
<dbReference type="SUPFAM" id="SSF55781">
    <property type="entry name" value="GAF domain-like"/>
    <property type="match status" value="1"/>
</dbReference>
<dbReference type="InterPro" id="IPR005467">
    <property type="entry name" value="His_kinase_dom"/>
</dbReference>
<keyword evidence="4" id="KW-0418">Kinase</keyword>
<proteinExistence type="predicted"/>
<evidence type="ECO:0000256" key="1">
    <source>
        <dbReference type="ARBA" id="ARBA00000085"/>
    </source>
</evidence>
<keyword evidence="5" id="KW-0902">Two-component regulatory system</keyword>
<evidence type="ECO:0000256" key="6">
    <source>
        <dbReference type="SAM" id="Coils"/>
    </source>
</evidence>
<dbReference type="Pfam" id="PF13433">
    <property type="entry name" value="Peripla_BP_5"/>
    <property type="match status" value="1"/>
</dbReference>
<reference evidence="8" key="1">
    <citation type="submission" date="2020-11" db="EMBL/GenBank/DDBJ databases">
        <authorList>
            <person name="Konstantinou D."/>
            <person name="Gkelis S."/>
            <person name="Popin R."/>
            <person name="Fewer D."/>
            <person name="Sivonen K."/>
        </authorList>
    </citation>
    <scope>NUCLEOTIDE SEQUENCE</scope>
    <source>
        <strain evidence="8">TAU-MAC 1115</strain>
    </source>
</reference>
<dbReference type="EMBL" id="JADOES010000002">
    <property type="protein sequence ID" value="MBT9314023.1"/>
    <property type="molecule type" value="Genomic_DNA"/>
</dbReference>
<dbReference type="InterPro" id="IPR004358">
    <property type="entry name" value="Sig_transdc_His_kin-like_C"/>
</dbReference>
<dbReference type="InterPro" id="IPR017777">
    <property type="entry name" value="ABC_urea-bd_UrtA"/>
</dbReference>
<dbReference type="Proteomes" id="UP000717364">
    <property type="component" value="Unassembled WGS sequence"/>
</dbReference>
<accession>A0A947GG80</accession>
<dbReference type="SMART" id="SM00065">
    <property type="entry name" value="GAF"/>
    <property type="match status" value="1"/>
</dbReference>
<dbReference type="InterPro" id="IPR003018">
    <property type="entry name" value="GAF"/>
</dbReference>
<dbReference type="PROSITE" id="PS50109">
    <property type="entry name" value="HIS_KIN"/>
    <property type="match status" value="1"/>
</dbReference>
<keyword evidence="3" id="KW-0597">Phosphoprotein</keyword>
<dbReference type="SMART" id="SM00387">
    <property type="entry name" value="HATPase_c"/>
    <property type="match status" value="1"/>
</dbReference>
<dbReference type="Gene3D" id="3.30.450.40">
    <property type="match status" value="1"/>
</dbReference>
<evidence type="ECO:0000256" key="2">
    <source>
        <dbReference type="ARBA" id="ARBA00012438"/>
    </source>
</evidence>
<evidence type="ECO:0000256" key="4">
    <source>
        <dbReference type="ARBA" id="ARBA00022777"/>
    </source>
</evidence>
<feature type="coiled-coil region" evidence="6">
    <location>
        <begin position="399"/>
        <end position="433"/>
    </location>
</feature>
<dbReference type="InterPro" id="IPR028082">
    <property type="entry name" value="Peripla_BP_I"/>
</dbReference>
<keyword evidence="6" id="KW-0175">Coiled coil</keyword>
<evidence type="ECO:0000256" key="5">
    <source>
        <dbReference type="ARBA" id="ARBA00023012"/>
    </source>
</evidence>
<evidence type="ECO:0000256" key="3">
    <source>
        <dbReference type="ARBA" id="ARBA00022553"/>
    </source>
</evidence>
<evidence type="ECO:0000313" key="8">
    <source>
        <dbReference type="EMBL" id="MBT9314023.1"/>
    </source>
</evidence>
<comment type="caution">
    <text evidence="8">The sequence shown here is derived from an EMBL/GenBank/DDBJ whole genome shotgun (WGS) entry which is preliminary data.</text>
</comment>
<dbReference type="PANTHER" id="PTHR47628">
    <property type="match status" value="1"/>
</dbReference>